<dbReference type="RefSeq" id="WP_209898768.1">
    <property type="nucleotide sequence ID" value="NZ_BAAAJW010000014.1"/>
</dbReference>
<feature type="region of interest" description="Disordered" evidence="1">
    <location>
        <begin position="1"/>
        <end position="28"/>
    </location>
</feature>
<protein>
    <submittedName>
        <fullName evidence="2">Uncharacterized protein</fullName>
    </submittedName>
</protein>
<organism evidence="2 3">
    <name type="scientific">Brachybacterium sacelli</name>
    <dbReference type="NCBI Taxonomy" id="173364"/>
    <lineage>
        <taxon>Bacteria</taxon>
        <taxon>Bacillati</taxon>
        <taxon>Actinomycetota</taxon>
        <taxon>Actinomycetes</taxon>
        <taxon>Micrococcales</taxon>
        <taxon>Dermabacteraceae</taxon>
        <taxon>Brachybacterium</taxon>
    </lineage>
</organism>
<feature type="compositionally biased region" description="Polar residues" evidence="1">
    <location>
        <begin position="1"/>
        <end position="12"/>
    </location>
</feature>
<evidence type="ECO:0000313" key="2">
    <source>
        <dbReference type="EMBL" id="MBP2380604.1"/>
    </source>
</evidence>
<accession>A0ABS4WYL8</accession>
<proteinExistence type="predicted"/>
<name>A0ABS4WYL8_9MICO</name>
<comment type="caution">
    <text evidence="2">The sequence shown here is derived from an EMBL/GenBank/DDBJ whole genome shotgun (WGS) entry which is preliminary data.</text>
</comment>
<gene>
    <name evidence="2" type="ORF">JOF43_000561</name>
</gene>
<keyword evidence="3" id="KW-1185">Reference proteome</keyword>
<dbReference type="EMBL" id="JAGIOD010000001">
    <property type="protein sequence ID" value="MBP2380604.1"/>
    <property type="molecule type" value="Genomic_DNA"/>
</dbReference>
<evidence type="ECO:0000313" key="3">
    <source>
        <dbReference type="Proteomes" id="UP001519290"/>
    </source>
</evidence>
<reference evidence="2 3" key="1">
    <citation type="submission" date="2021-03" db="EMBL/GenBank/DDBJ databases">
        <title>Sequencing the genomes of 1000 actinobacteria strains.</title>
        <authorList>
            <person name="Klenk H.-P."/>
        </authorList>
    </citation>
    <scope>NUCLEOTIDE SEQUENCE [LARGE SCALE GENOMIC DNA]</scope>
    <source>
        <strain evidence="2 3">DSM 14566</strain>
    </source>
</reference>
<evidence type="ECO:0000256" key="1">
    <source>
        <dbReference type="SAM" id="MobiDB-lite"/>
    </source>
</evidence>
<dbReference type="Proteomes" id="UP001519290">
    <property type="component" value="Unassembled WGS sequence"/>
</dbReference>
<sequence length="175" mass="17717">MLSNSISTTLSDHGTGRANGGRAGAPRWRTGRRAAAPLAGLACTAALLAGGAGSGDVAQAAAAGTTRSQVGADAASEVTARTGSDENLFEGTWTFGHTTKTLTAEELAAVTEEEAEARGPEEMSLTVQCADGIDTSIRDYEAVCVAIADEGVEHPWMLTGGPADAGLVVEVDNLE</sequence>